<keyword evidence="7 15" id="KW-0067">ATP-binding</keyword>
<dbReference type="Pfam" id="PF19833">
    <property type="entry name" value="RecG_dom3_C"/>
    <property type="match status" value="1"/>
</dbReference>
<dbReference type="PANTHER" id="PTHR47964:SF1">
    <property type="entry name" value="ATP-DEPENDENT DNA HELICASE HOMOLOG RECG, CHLOROPLASTIC"/>
    <property type="match status" value="1"/>
</dbReference>
<comment type="function">
    <text evidence="15">Plays a critical role in recombination and DNA repair. Helps process Holliday junction intermediates to mature products by catalyzing branch migration. Has replication fork regression activity, unwinds stalled or blocked replication forks to make a HJ that can be resolved. Has a DNA unwinding activity characteristic of a DNA helicase with 3'-5' polarity.</text>
</comment>
<name>A0A119CYB1_THIDE</name>
<keyword evidence="4 15" id="KW-0227">DNA damage</keyword>
<evidence type="ECO:0000256" key="14">
    <source>
        <dbReference type="ARBA" id="ARBA00048988"/>
    </source>
</evidence>
<comment type="catalytic activity">
    <reaction evidence="14 15">
        <text>ATP + H2O = ADP + phosphate + H(+)</text>
        <dbReference type="Rhea" id="RHEA:13065"/>
        <dbReference type="ChEBI" id="CHEBI:15377"/>
        <dbReference type="ChEBI" id="CHEBI:15378"/>
        <dbReference type="ChEBI" id="CHEBI:30616"/>
        <dbReference type="ChEBI" id="CHEBI:43474"/>
        <dbReference type="ChEBI" id="CHEBI:456216"/>
        <dbReference type="EC" id="5.6.2.4"/>
    </reaction>
</comment>
<evidence type="ECO:0000256" key="5">
    <source>
        <dbReference type="ARBA" id="ARBA00022801"/>
    </source>
</evidence>
<dbReference type="NCBIfam" id="NF008168">
    <property type="entry name" value="PRK10917.2-2"/>
    <property type="match status" value="1"/>
</dbReference>
<dbReference type="GO" id="GO:0006310">
    <property type="term" value="P:DNA recombination"/>
    <property type="evidence" value="ECO:0007669"/>
    <property type="project" value="UniProtKB-UniRule"/>
</dbReference>
<evidence type="ECO:0000256" key="13">
    <source>
        <dbReference type="ARBA" id="ARBA00034808"/>
    </source>
</evidence>
<dbReference type="InterPro" id="IPR011545">
    <property type="entry name" value="DEAD/DEAH_box_helicase_dom"/>
</dbReference>
<dbReference type="STRING" id="1123392.GCA_000376425_01723"/>
<dbReference type="Gene3D" id="3.40.50.300">
    <property type="entry name" value="P-loop containing nucleotide triphosphate hydrolases"/>
    <property type="match status" value="2"/>
</dbReference>
<dbReference type="PATRIC" id="fig|36861.3.peg.1906"/>
<evidence type="ECO:0000259" key="17">
    <source>
        <dbReference type="PROSITE" id="PS51194"/>
    </source>
</evidence>
<dbReference type="InterPro" id="IPR033454">
    <property type="entry name" value="RecG_wedge"/>
</dbReference>
<dbReference type="CDD" id="cd04488">
    <property type="entry name" value="RecG_wedge_OBF"/>
    <property type="match status" value="1"/>
</dbReference>
<dbReference type="SUPFAM" id="SSF50249">
    <property type="entry name" value="Nucleic acid-binding proteins"/>
    <property type="match status" value="1"/>
</dbReference>
<dbReference type="NCBIfam" id="NF008163">
    <property type="entry name" value="PRK10917.1-1"/>
    <property type="match status" value="1"/>
</dbReference>
<dbReference type="InterPro" id="IPR001650">
    <property type="entry name" value="Helicase_C-like"/>
</dbReference>
<comment type="caution">
    <text evidence="18">The sequence shown here is derived from an EMBL/GenBank/DDBJ whole genome shotgun (WGS) entry which is preliminary data.</text>
</comment>
<dbReference type="SMART" id="SM00490">
    <property type="entry name" value="HELICc"/>
    <property type="match status" value="1"/>
</dbReference>
<dbReference type="GO" id="GO:0003677">
    <property type="term" value="F:DNA binding"/>
    <property type="evidence" value="ECO:0007669"/>
    <property type="project" value="UniProtKB-KW"/>
</dbReference>
<keyword evidence="3 15" id="KW-0547">Nucleotide-binding</keyword>
<evidence type="ECO:0000256" key="11">
    <source>
        <dbReference type="ARBA" id="ARBA00023235"/>
    </source>
</evidence>
<dbReference type="InterPro" id="IPR027417">
    <property type="entry name" value="P-loop_NTPase"/>
</dbReference>
<dbReference type="PROSITE" id="PS51194">
    <property type="entry name" value="HELICASE_CTER"/>
    <property type="match status" value="1"/>
</dbReference>
<dbReference type="RefSeq" id="WP_059751014.1">
    <property type="nucleotide sequence ID" value="NZ_LDUG01000003.1"/>
</dbReference>
<keyword evidence="19" id="KW-1185">Reference proteome</keyword>
<dbReference type="PANTHER" id="PTHR47964">
    <property type="entry name" value="ATP-DEPENDENT DNA HELICASE HOMOLOG RECG, CHLOROPLASTIC"/>
    <property type="match status" value="1"/>
</dbReference>
<evidence type="ECO:0000256" key="2">
    <source>
        <dbReference type="ARBA" id="ARBA00017846"/>
    </source>
</evidence>
<dbReference type="InterPro" id="IPR004609">
    <property type="entry name" value="ATP-dep_DNA_helicase_RecG"/>
</dbReference>
<evidence type="ECO:0000256" key="9">
    <source>
        <dbReference type="ARBA" id="ARBA00023172"/>
    </source>
</evidence>
<keyword evidence="9 15" id="KW-0233">DNA recombination</keyword>
<evidence type="ECO:0000313" key="18">
    <source>
        <dbReference type="EMBL" id="KVW99524.1"/>
    </source>
</evidence>
<dbReference type="GO" id="GO:0005524">
    <property type="term" value="F:ATP binding"/>
    <property type="evidence" value="ECO:0007669"/>
    <property type="project" value="UniProtKB-KW"/>
</dbReference>
<evidence type="ECO:0000256" key="7">
    <source>
        <dbReference type="ARBA" id="ARBA00022840"/>
    </source>
</evidence>
<dbReference type="EC" id="5.6.2.4" evidence="13 15"/>
<dbReference type="AlphaFoldDB" id="A0A119CYB1"/>
<dbReference type="EMBL" id="LDUG01000003">
    <property type="protein sequence ID" value="KVW99524.1"/>
    <property type="molecule type" value="Genomic_DNA"/>
</dbReference>
<reference evidence="18 19" key="1">
    <citation type="journal article" date="2015" name="Appl. Environ. Microbiol.">
        <title>Aerobic and Anaerobic Thiosulfate Oxidation by a Cold-Adapted, Subglacial Chemoautotroph.</title>
        <authorList>
            <person name="Harrold Z.R."/>
            <person name="Skidmore M.L."/>
            <person name="Hamilton T.L."/>
            <person name="Desch L."/>
            <person name="Amada K."/>
            <person name="van Gelder W."/>
            <person name="Glover K."/>
            <person name="Roden E.E."/>
            <person name="Boyd E.S."/>
        </authorList>
    </citation>
    <scope>NUCLEOTIDE SEQUENCE [LARGE SCALE GENOMIC DNA]</scope>
    <source>
        <strain evidence="18 19">RG</strain>
    </source>
</reference>
<dbReference type="CDD" id="cd17992">
    <property type="entry name" value="DEXHc_RecG"/>
    <property type="match status" value="1"/>
</dbReference>
<evidence type="ECO:0000256" key="12">
    <source>
        <dbReference type="ARBA" id="ARBA00034617"/>
    </source>
</evidence>
<evidence type="ECO:0000259" key="16">
    <source>
        <dbReference type="PROSITE" id="PS51192"/>
    </source>
</evidence>
<accession>A0A119CYB1</accession>
<dbReference type="FunFam" id="3.40.50.300:FF:000391">
    <property type="entry name" value="ATP-dependent DNA helicase RecG"/>
    <property type="match status" value="1"/>
</dbReference>
<dbReference type="GO" id="GO:0006281">
    <property type="term" value="P:DNA repair"/>
    <property type="evidence" value="ECO:0007669"/>
    <property type="project" value="UniProtKB-UniRule"/>
</dbReference>
<dbReference type="Proteomes" id="UP000064243">
    <property type="component" value="Unassembled WGS sequence"/>
</dbReference>
<evidence type="ECO:0000256" key="10">
    <source>
        <dbReference type="ARBA" id="ARBA00023204"/>
    </source>
</evidence>
<protein>
    <recommendedName>
        <fullName evidence="2 15">ATP-dependent DNA helicase RecG</fullName>
        <ecNumber evidence="13 15">5.6.2.4</ecNumber>
    </recommendedName>
</protein>
<dbReference type="GO" id="GO:0043138">
    <property type="term" value="F:3'-5' DNA helicase activity"/>
    <property type="evidence" value="ECO:0007669"/>
    <property type="project" value="UniProtKB-EC"/>
</dbReference>
<dbReference type="SUPFAM" id="SSF52540">
    <property type="entry name" value="P-loop containing nucleoside triphosphate hydrolases"/>
    <property type="match status" value="2"/>
</dbReference>
<dbReference type="InterPro" id="IPR047112">
    <property type="entry name" value="RecG/Mfd"/>
</dbReference>
<evidence type="ECO:0000313" key="19">
    <source>
        <dbReference type="Proteomes" id="UP000064243"/>
    </source>
</evidence>
<feature type="domain" description="Helicase C-terminal" evidence="17">
    <location>
        <begin position="453"/>
        <end position="613"/>
    </location>
</feature>
<sequence>MKAASPFSFPVSPALTTKLAKLGLTRDADLVLHLPLRWEDETHLTPIRDLLPGQTAQVQAVVTDASVAYRPRRMLTVTVEDAGGVLGIRFLNFYPSHLKLFQPGESFRFNGEVRGGFLGLEMVHPRFAKADDATPLPAQLTPVYPTTAGLGQATLRRAVERALAAPISDTLPADWLAEFGLPELEASIRLLHQPPLDCPLAELESRSHPAWQRLAFDELLAQQLSLATARRQRKSRPTLPLPPRQQLTAAFTHALPFELTAAQAHAWQEISADLAQPHPMRRLLQGDVGSGKTVVAALACLQAIENGFQAAFMAPTEILAEQHYRKLAPLLSELGVRCAWISGSQRKAERTAAWQAIAAGEADLAFGTHALFQEAGSFVRLGLAVVDEQHRFGVGQRLALMQKGIEPHQLMMSATPIPRTLAMSFFADLDVSVIDELPPGRTPIVTKLVNAARRDDVLARVREACLAGGQTYWVCPLIEESEKLQLQTAQDTYAALVEQLSELRIGLVHGRLKPNEKLAVMAAFQAHEIDLLVATTVIEVGVDVPNAALMVIEHAERMGLAQLHQLRGRVGRGSRESVCVLLYQTPVSELARARLKVIFELTDGFEIARQDLLLRGPGELLGHRQSGLPMLRFADLERDVALLEAARNLAQRCLAHHPDITARHLERWIGSRQSLSTI</sequence>
<keyword evidence="5 15" id="KW-0378">Hydrolase</keyword>
<evidence type="ECO:0000256" key="15">
    <source>
        <dbReference type="RuleBase" id="RU363016"/>
    </source>
</evidence>
<dbReference type="InterPro" id="IPR014001">
    <property type="entry name" value="Helicase_ATP-bd"/>
</dbReference>
<comment type="catalytic activity">
    <reaction evidence="12 15">
        <text>Couples ATP hydrolysis with the unwinding of duplex DNA by translocating in the 3'-5' direction.</text>
        <dbReference type="EC" id="5.6.2.4"/>
    </reaction>
</comment>
<dbReference type="InterPro" id="IPR045562">
    <property type="entry name" value="RecG_dom3_C"/>
</dbReference>
<organism evidence="18 19">
    <name type="scientific">Thiobacillus denitrificans</name>
    <dbReference type="NCBI Taxonomy" id="36861"/>
    <lineage>
        <taxon>Bacteria</taxon>
        <taxon>Pseudomonadati</taxon>
        <taxon>Pseudomonadota</taxon>
        <taxon>Betaproteobacteria</taxon>
        <taxon>Nitrosomonadales</taxon>
        <taxon>Thiobacillaceae</taxon>
        <taxon>Thiobacillus</taxon>
    </lineage>
</organism>
<dbReference type="OrthoDB" id="9804325at2"/>
<evidence type="ECO:0000256" key="8">
    <source>
        <dbReference type="ARBA" id="ARBA00023125"/>
    </source>
</evidence>
<evidence type="ECO:0000256" key="3">
    <source>
        <dbReference type="ARBA" id="ARBA00022741"/>
    </source>
</evidence>
<keyword evidence="6 15" id="KW-0347">Helicase</keyword>
<keyword evidence="10 15" id="KW-0234">DNA repair</keyword>
<keyword evidence="8" id="KW-0238">DNA-binding</keyword>
<keyword evidence="11" id="KW-0413">Isomerase</keyword>
<evidence type="ECO:0000256" key="4">
    <source>
        <dbReference type="ARBA" id="ARBA00022763"/>
    </source>
</evidence>
<dbReference type="NCBIfam" id="NF008166">
    <property type="entry name" value="PRK10917.1-4"/>
    <property type="match status" value="1"/>
</dbReference>
<dbReference type="Pfam" id="PF00271">
    <property type="entry name" value="Helicase_C"/>
    <property type="match status" value="1"/>
</dbReference>
<dbReference type="PROSITE" id="PS51192">
    <property type="entry name" value="HELICASE_ATP_BIND_1"/>
    <property type="match status" value="1"/>
</dbReference>
<dbReference type="SMART" id="SM00487">
    <property type="entry name" value="DEXDc"/>
    <property type="match status" value="1"/>
</dbReference>
<dbReference type="GO" id="GO:0016887">
    <property type="term" value="F:ATP hydrolysis activity"/>
    <property type="evidence" value="ECO:0007669"/>
    <property type="project" value="RHEA"/>
</dbReference>
<dbReference type="Pfam" id="PF00270">
    <property type="entry name" value="DEAD"/>
    <property type="match status" value="1"/>
</dbReference>
<evidence type="ECO:0000256" key="1">
    <source>
        <dbReference type="ARBA" id="ARBA00007504"/>
    </source>
</evidence>
<proteinExistence type="inferred from homology"/>
<evidence type="ECO:0000256" key="6">
    <source>
        <dbReference type="ARBA" id="ARBA00022806"/>
    </source>
</evidence>
<comment type="similarity">
    <text evidence="1 15">Belongs to the helicase family. RecG subfamily.</text>
</comment>
<dbReference type="InterPro" id="IPR012340">
    <property type="entry name" value="NA-bd_OB-fold"/>
</dbReference>
<dbReference type="Gene3D" id="2.40.50.140">
    <property type="entry name" value="Nucleic acid-binding proteins"/>
    <property type="match status" value="1"/>
</dbReference>
<dbReference type="NCBIfam" id="NF008165">
    <property type="entry name" value="PRK10917.1-3"/>
    <property type="match status" value="1"/>
</dbReference>
<dbReference type="Pfam" id="PF17191">
    <property type="entry name" value="RecG_wedge"/>
    <property type="match status" value="1"/>
</dbReference>
<feature type="domain" description="Helicase ATP-binding" evidence="16">
    <location>
        <begin position="273"/>
        <end position="434"/>
    </location>
</feature>
<dbReference type="NCBIfam" id="TIGR00643">
    <property type="entry name" value="recG"/>
    <property type="match status" value="1"/>
</dbReference>
<gene>
    <name evidence="18" type="ORF">ABW22_00895</name>
</gene>